<feature type="transmembrane region" description="Helical" evidence="5">
    <location>
        <begin position="341"/>
        <end position="360"/>
    </location>
</feature>
<name>A0A379ICR6_PSEFL</name>
<keyword evidence="3 5" id="KW-1133">Transmembrane helix</keyword>
<feature type="transmembrane region" description="Helical" evidence="5">
    <location>
        <begin position="163"/>
        <end position="179"/>
    </location>
</feature>
<feature type="transmembrane region" description="Helical" evidence="5">
    <location>
        <begin position="271"/>
        <end position="292"/>
    </location>
</feature>
<feature type="transmembrane region" description="Helical" evidence="5">
    <location>
        <begin position="37"/>
        <end position="63"/>
    </location>
</feature>
<dbReference type="KEGG" id="pfn:HZ99_01865"/>
<proteinExistence type="predicted"/>
<feature type="transmembrane region" description="Helical" evidence="5">
    <location>
        <begin position="372"/>
        <end position="394"/>
    </location>
</feature>
<dbReference type="Pfam" id="PF07690">
    <property type="entry name" value="MFS_1"/>
    <property type="match status" value="1"/>
</dbReference>
<dbReference type="SUPFAM" id="SSF103473">
    <property type="entry name" value="MFS general substrate transporter"/>
    <property type="match status" value="1"/>
</dbReference>
<dbReference type="PRINTS" id="PR01036">
    <property type="entry name" value="TCRTETB"/>
</dbReference>
<organism evidence="7 8">
    <name type="scientific">Pseudomonas fluorescens</name>
    <dbReference type="NCBI Taxonomy" id="294"/>
    <lineage>
        <taxon>Bacteria</taxon>
        <taxon>Pseudomonadati</taxon>
        <taxon>Pseudomonadota</taxon>
        <taxon>Gammaproteobacteria</taxon>
        <taxon>Pseudomonadales</taxon>
        <taxon>Pseudomonadaceae</taxon>
        <taxon>Pseudomonas</taxon>
    </lineage>
</organism>
<evidence type="ECO:0000256" key="2">
    <source>
        <dbReference type="ARBA" id="ARBA00022692"/>
    </source>
</evidence>
<evidence type="ECO:0000259" key="6">
    <source>
        <dbReference type="PROSITE" id="PS50850"/>
    </source>
</evidence>
<feature type="transmembrane region" description="Helical" evidence="5">
    <location>
        <begin position="75"/>
        <end position="98"/>
    </location>
</feature>
<feature type="transmembrane region" description="Helical" evidence="5">
    <location>
        <begin position="211"/>
        <end position="232"/>
    </location>
</feature>
<dbReference type="GO" id="GO:0022857">
    <property type="term" value="F:transmembrane transporter activity"/>
    <property type="evidence" value="ECO:0007669"/>
    <property type="project" value="InterPro"/>
</dbReference>
<dbReference type="CDD" id="cd17321">
    <property type="entry name" value="MFS_MMR_MDR_like"/>
    <property type="match status" value="1"/>
</dbReference>
<dbReference type="OrthoDB" id="9812221at2"/>
<feature type="domain" description="Major facilitator superfamily (MFS) profile" evidence="6">
    <location>
        <begin position="9"/>
        <end position="400"/>
    </location>
</feature>
<dbReference type="Proteomes" id="UP000255125">
    <property type="component" value="Unassembled WGS sequence"/>
</dbReference>
<feature type="transmembrane region" description="Helical" evidence="5">
    <location>
        <begin position="298"/>
        <end position="320"/>
    </location>
</feature>
<dbReference type="Gene3D" id="1.20.1720.10">
    <property type="entry name" value="Multidrug resistance protein D"/>
    <property type="match status" value="1"/>
</dbReference>
<evidence type="ECO:0000256" key="4">
    <source>
        <dbReference type="ARBA" id="ARBA00023136"/>
    </source>
</evidence>
<dbReference type="PROSITE" id="PS50850">
    <property type="entry name" value="MFS"/>
    <property type="match status" value="1"/>
</dbReference>
<feature type="transmembrane region" description="Helical" evidence="5">
    <location>
        <begin position="104"/>
        <end position="123"/>
    </location>
</feature>
<reference evidence="7 8" key="1">
    <citation type="submission" date="2018-06" db="EMBL/GenBank/DDBJ databases">
        <authorList>
            <consortium name="Pathogen Informatics"/>
            <person name="Doyle S."/>
        </authorList>
    </citation>
    <scope>NUCLEOTIDE SEQUENCE [LARGE SCALE GENOMIC DNA]</scope>
    <source>
        <strain evidence="7 8">NCTC10392</strain>
    </source>
</reference>
<protein>
    <submittedName>
        <fullName evidence="7">Putative transmembrane transport protein</fullName>
    </submittedName>
</protein>
<keyword evidence="4 5" id="KW-0472">Membrane</keyword>
<gene>
    <name evidence="7" type="primary">stp</name>
    <name evidence="7" type="ORF">NCTC10392_02516</name>
</gene>
<dbReference type="RefSeq" id="WP_038440905.1">
    <property type="nucleotide sequence ID" value="NZ_CP008896.1"/>
</dbReference>
<dbReference type="InterPro" id="IPR011701">
    <property type="entry name" value="MFS"/>
</dbReference>
<keyword evidence="2 5" id="KW-0812">Transmembrane</keyword>
<accession>A0A379ICR6</accession>
<dbReference type="GO" id="GO:0016020">
    <property type="term" value="C:membrane"/>
    <property type="evidence" value="ECO:0007669"/>
    <property type="project" value="UniProtKB-SubCell"/>
</dbReference>
<dbReference type="InterPro" id="IPR020846">
    <property type="entry name" value="MFS_dom"/>
</dbReference>
<evidence type="ECO:0000313" key="7">
    <source>
        <dbReference type="EMBL" id="SUD30594.1"/>
    </source>
</evidence>
<evidence type="ECO:0000256" key="3">
    <source>
        <dbReference type="ARBA" id="ARBA00022989"/>
    </source>
</evidence>
<feature type="transmembrane region" description="Helical" evidence="5">
    <location>
        <begin position="244"/>
        <end position="264"/>
    </location>
</feature>
<comment type="subcellular location">
    <subcellularLocation>
        <location evidence="1">Membrane</location>
        <topology evidence="1">Multi-pass membrane protein</topology>
    </subcellularLocation>
</comment>
<dbReference type="PANTHER" id="PTHR42718">
    <property type="entry name" value="MAJOR FACILITATOR SUPERFAMILY MULTIDRUG TRANSPORTER MFSC"/>
    <property type="match status" value="1"/>
</dbReference>
<feature type="transmembrane region" description="Helical" evidence="5">
    <location>
        <begin position="135"/>
        <end position="157"/>
    </location>
</feature>
<sequence>MTPPTPRGALAGLSMCMLLASLGTSIANVGLPQMAETFAAAFGAVQWVVLSYLLAITAVLVSVGRLGDRFGHRRLLLAGVLVFAVACALCSVAASLGMLIGARALQGVGAAIMMAMTMALVAATVPKAQTGRAMGLLGTLSAVGTGLGPAIGGALIAVSGWRALFLIMLPLAALAFVLVQRARADRDPQPMGAGRFSVFATLHDRALGARLGLSTLVAAVMMTTLVAGPFYLSHGVGLDPAQMGLAMAVGPCIAALAGVPAGRLTDRCGSYATTLGGLLLMLAGCLALALVALGTAGYIGALATLTLGYAQFQAANNTAVMSNVSADRRGVIAGWLTLSRNLGLILGAWALGAVFAWGTGDIHSALPTAVGLGLRMAFGVASGLVVLALLLAVAHRVKTLQASTAP</sequence>
<dbReference type="PANTHER" id="PTHR42718:SF42">
    <property type="entry name" value="EXPORT PROTEIN"/>
    <property type="match status" value="1"/>
</dbReference>
<dbReference type="InterPro" id="IPR036259">
    <property type="entry name" value="MFS_trans_sf"/>
</dbReference>
<evidence type="ECO:0000256" key="5">
    <source>
        <dbReference type="SAM" id="Phobius"/>
    </source>
</evidence>
<dbReference type="EMBL" id="UGUS01000002">
    <property type="protein sequence ID" value="SUD30594.1"/>
    <property type="molecule type" value="Genomic_DNA"/>
</dbReference>
<evidence type="ECO:0000256" key="1">
    <source>
        <dbReference type="ARBA" id="ARBA00004141"/>
    </source>
</evidence>
<dbReference type="AlphaFoldDB" id="A0A379ICR6"/>
<evidence type="ECO:0000313" key="8">
    <source>
        <dbReference type="Proteomes" id="UP000255125"/>
    </source>
</evidence>